<dbReference type="PANTHER" id="PTHR12992:SF11">
    <property type="entry name" value="MITOCHONDRIAL COENZYME A DIPHOSPHATASE NUDT8"/>
    <property type="match status" value="1"/>
</dbReference>
<evidence type="ECO:0000313" key="9">
    <source>
        <dbReference type="EMBL" id="MBX7289443.1"/>
    </source>
</evidence>
<dbReference type="InterPro" id="IPR015797">
    <property type="entry name" value="NUDIX_hydrolase-like_dom_sf"/>
</dbReference>
<evidence type="ECO:0000256" key="6">
    <source>
        <dbReference type="ARBA" id="ARBA00023211"/>
    </source>
</evidence>
<comment type="cofactor">
    <cofactor evidence="1">
        <name>Mn(2+)</name>
        <dbReference type="ChEBI" id="CHEBI:29035"/>
    </cofactor>
</comment>
<dbReference type="InterPro" id="IPR020476">
    <property type="entry name" value="Nudix_hydrolase"/>
</dbReference>
<reference evidence="9 10" key="1">
    <citation type="submission" date="2021-08" db="EMBL/GenBank/DDBJ databases">
        <title>Genome sequence analysis of Clostridium chauvoei strains of European origin and evaluation of typing options for outbreak investigations.</title>
        <authorList>
            <person name="Abdel-Glil M."/>
            <person name="Thomas P."/>
            <person name="Seyboldt C."/>
        </authorList>
    </citation>
    <scope>NUCLEOTIDE SEQUENCE [LARGE SCALE GENOMIC DNA]</scope>
    <source>
        <strain evidence="9 10">S0260-09</strain>
    </source>
</reference>
<name>A0ABD4RDL8_9CLOT</name>
<dbReference type="PRINTS" id="PR00502">
    <property type="entry name" value="NUDIXFAMILY"/>
</dbReference>
<evidence type="ECO:0000256" key="1">
    <source>
        <dbReference type="ARBA" id="ARBA00001936"/>
    </source>
</evidence>
<protein>
    <submittedName>
        <fullName evidence="9">CoA pyrophosphatase</fullName>
    </submittedName>
</protein>
<dbReference type="InterPro" id="IPR000086">
    <property type="entry name" value="NUDIX_hydrolase_dom"/>
</dbReference>
<dbReference type="EMBL" id="JAIFTX010000001">
    <property type="protein sequence ID" value="MBX7289443.1"/>
    <property type="molecule type" value="Genomic_DNA"/>
</dbReference>
<dbReference type="PANTHER" id="PTHR12992">
    <property type="entry name" value="NUDIX HYDROLASE"/>
    <property type="match status" value="1"/>
</dbReference>
<dbReference type="Proteomes" id="UP000775179">
    <property type="component" value="Unassembled WGS sequence"/>
</dbReference>
<feature type="domain" description="Nudix hydrolase" evidence="8">
    <location>
        <begin position="22"/>
        <end position="154"/>
    </location>
</feature>
<dbReference type="KEGG" id="cchv:BTM20_07085"/>
<evidence type="ECO:0000259" key="8">
    <source>
        <dbReference type="PROSITE" id="PS51462"/>
    </source>
</evidence>
<evidence type="ECO:0000313" key="10">
    <source>
        <dbReference type="Proteomes" id="UP000775179"/>
    </source>
</evidence>
<dbReference type="AlphaFoldDB" id="A0ABD4RDL8"/>
<keyword evidence="6" id="KW-0464">Manganese</keyword>
<sequence length="204" mass="24084">MIKEIRKKFKDFTPYINGWEEMRKAAVAIMIIEEDETEKIIFQVRAKNMKEQPGDISFPGGKIEKNETPKNAVIREIFEEIGLEKNDFEIVAPLDIFVTHYGLIIHPFLCYVKNIDKIKINKSEVDHLFSVPINFLINNKPLIFDNEITVNRNPNFPFHLINNGKKYKFKNGNYPSLFYIYNEYVIWGITAKILENFIKYLMKK</sequence>
<organism evidence="9 10">
    <name type="scientific">Clostridium chauvoei</name>
    <dbReference type="NCBI Taxonomy" id="46867"/>
    <lineage>
        <taxon>Bacteria</taxon>
        <taxon>Bacillati</taxon>
        <taxon>Bacillota</taxon>
        <taxon>Clostridia</taxon>
        <taxon>Eubacteriales</taxon>
        <taxon>Clostridiaceae</taxon>
        <taxon>Clostridium</taxon>
    </lineage>
</organism>
<keyword evidence="5" id="KW-0460">Magnesium</keyword>
<keyword evidence="4 7" id="KW-0378">Hydrolase</keyword>
<dbReference type="Gene3D" id="3.90.79.10">
    <property type="entry name" value="Nucleoside Triphosphate Pyrophosphohydrolase"/>
    <property type="match status" value="1"/>
</dbReference>
<evidence type="ECO:0000256" key="5">
    <source>
        <dbReference type="ARBA" id="ARBA00022842"/>
    </source>
</evidence>
<dbReference type="PROSITE" id="PS00893">
    <property type="entry name" value="NUDIX_BOX"/>
    <property type="match status" value="1"/>
</dbReference>
<proteinExistence type="inferred from homology"/>
<keyword evidence="3" id="KW-0479">Metal-binding</keyword>
<evidence type="ECO:0000256" key="7">
    <source>
        <dbReference type="RuleBase" id="RU003476"/>
    </source>
</evidence>
<evidence type="ECO:0000256" key="4">
    <source>
        <dbReference type="ARBA" id="ARBA00022801"/>
    </source>
</evidence>
<comment type="caution">
    <text evidence="9">The sequence shown here is derived from an EMBL/GenBank/DDBJ whole genome shotgun (WGS) entry which is preliminary data.</text>
</comment>
<dbReference type="GO" id="GO:0016787">
    <property type="term" value="F:hydrolase activity"/>
    <property type="evidence" value="ECO:0007669"/>
    <property type="project" value="UniProtKB-KW"/>
</dbReference>
<evidence type="ECO:0000256" key="2">
    <source>
        <dbReference type="ARBA" id="ARBA00001946"/>
    </source>
</evidence>
<evidence type="ECO:0000256" key="3">
    <source>
        <dbReference type="ARBA" id="ARBA00022723"/>
    </source>
</evidence>
<dbReference type="RefSeq" id="WP_021875615.1">
    <property type="nucleotide sequence ID" value="NZ_CP018630.1"/>
</dbReference>
<comment type="cofactor">
    <cofactor evidence="2">
        <name>Mg(2+)</name>
        <dbReference type="ChEBI" id="CHEBI:18420"/>
    </cofactor>
</comment>
<dbReference type="SUPFAM" id="SSF55811">
    <property type="entry name" value="Nudix"/>
    <property type="match status" value="1"/>
</dbReference>
<dbReference type="InterPro" id="IPR045121">
    <property type="entry name" value="CoAse"/>
</dbReference>
<comment type="similarity">
    <text evidence="7">Belongs to the Nudix hydrolase family.</text>
</comment>
<dbReference type="GO" id="GO:0046872">
    <property type="term" value="F:metal ion binding"/>
    <property type="evidence" value="ECO:0007669"/>
    <property type="project" value="UniProtKB-KW"/>
</dbReference>
<gene>
    <name evidence="9" type="ORF">K4H94_00055</name>
</gene>
<accession>A0ABD4RDL8</accession>
<dbReference type="CDD" id="cd03426">
    <property type="entry name" value="NUDIX_CoAse_Nudt7"/>
    <property type="match status" value="1"/>
</dbReference>
<dbReference type="GeneID" id="66301628"/>
<dbReference type="InterPro" id="IPR020084">
    <property type="entry name" value="NUDIX_hydrolase_CS"/>
</dbReference>
<dbReference type="PROSITE" id="PS51462">
    <property type="entry name" value="NUDIX"/>
    <property type="match status" value="1"/>
</dbReference>
<dbReference type="Pfam" id="PF00293">
    <property type="entry name" value="NUDIX"/>
    <property type="match status" value="1"/>
</dbReference>